<dbReference type="SUPFAM" id="SSF51182">
    <property type="entry name" value="RmlC-like cupins"/>
    <property type="match status" value="1"/>
</dbReference>
<dbReference type="InterPro" id="IPR014710">
    <property type="entry name" value="RmlC-like_jellyroll"/>
</dbReference>
<evidence type="ECO:0000313" key="1">
    <source>
        <dbReference type="EMBL" id="MDP7736456.1"/>
    </source>
</evidence>
<dbReference type="AlphaFoldDB" id="A0A4V3AWX4"/>
<dbReference type="RefSeq" id="WP_133436973.1">
    <property type="nucleotide sequence ID" value="NZ_JAUFSA010000001.1"/>
</dbReference>
<name>A0A4V3AWX4_9MYCO</name>
<proteinExistence type="predicted"/>
<reference evidence="1" key="1">
    <citation type="submission" date="2023-06" db="EMBL/GenBank/DDBJ databases">
        <title>Identification of two novel mycobacterium reveal diversities and complexities of Mycobacterium gordonae clade.</title>
        <authorList>
            <person name="Matsumoto Y."/>
            <person name="Nakamura S."/>
            <person name="Motooka D."/>
            <person name="Fukushima K."/>
        </authorList>
    </citation>
    <scope>NUCLEOTIDE SEQUENCE</scope>
    <source>
        <strain evidence="1">TY812</strain>
    </source>
</reference>
<dbReference type="Proteomes" id="UP001229081">
    <property type="component" value="Unassembled WGS sequence"/>
</dbReference>
<gene>
    <name evidence="1" type="ORF">QXL92_17085</name>
</gene>
<evidence type="ECO:0008006" key="3">
    <source>
        <dbReference type="Google" id="ProtNLM"/>
    </source>
</evidence>
<accession>A0A4V3AWX4</accession>
<comment type="caution">
    <text evidence="1">The sequence shown here is derived from an EMBL/GenBank/DDBJ whole genome shotgun (WGS) entry which is preliminary data.</text>
</comment>
<dbReference type="InterPro" id="IPR011051">
    <property type="entry name" value="RmlC_Cupin_sf"/>
</dbReference>
<evidence type="ECO:0000313" key="2">
    <source>
        <dbReference type="Proteomes" id="UP001229081"/>
    </source>
</evidence>
<protein>
    <recommendedName>
        <fullName evidence="3">Cupin domain-containing protein</fullName>
    </recommendedName>
</protein>
<sequence>MATNELDVRRRWEYVEKGPTVWRIRISKLTTTPLPRALTNTADIAELEAEPDTARVIRKPDVGDGGLDWNVVTLAPSGEAGAAAGVDVDVLIHVLSGSGRLVTDKGTIPLAPGALFWLPRRSRPQFSAGPDGLRYLAVNQKWDILPP</sequence>
<dbReference type="EMBL" id="JAUFSA010000001">
    <property type="protein sequence ID" value="MDP7736456.1"/>
    <property type="molecule type" value="Genomic_DNA"/>
</dbReference>
<organism evidence="1 2">
    <name type="scientific">Mycobacterium paragordonae</name>
    <dbReference type="NCBI Taxonomy" id="1389713"/>
    <lineage>
        <taxon>Bacteria</taxon>
        <taxon>Bacillati</taxon>
        <taxon>Actinomycetota</taxon>
        <taxon>Actinomycetes</taxon>
        <taxon>Mycobacteriales</taxon>
        <taxon>Mycobacteriaceae</taxon>
        <taxon>Mycobacterium</taxon>
    </lineage>
</organism>
<dbReference type="Gene3D" id="2.60.120.10">
    <property type="entry name" value="Jelly Rolls"/>
    <property type="match status" value="1"/>
</dbReference>